<comment type="subcellular location">
    <subcellularLocation>
        <location evidence="1">Membrane</location>
        <topology evidence="1">Multi-pass membrane protein</topology>
    </subcellularLocation>
</comment>
<proteinExistence type="predicted"/>
<evidence type="ECO:0000256" key="2">
    <source>
        <dbReference type="ARBA" id="ARBA00023040"/>
    </source>
</evidence>
<dbReference type="GO" id="GO:0004930">
    <property type="term" value="F:G protein-coupled receptor activity"/>
    <property type="evidence" value="ECO:0007669"/>
    <property type="project" value="UniProtKB-KW"/>
</dbReference>
<comment type="caution">
    <text evidence="6">The sequence shown here is derived from an EMBL/GenBank/DDBJ whole genome shotgun (WGS) entry which is preliminary data.</text>
</comment>
<keyword evidence="5" id="KW-0472">Membrane</keyword>
<accession>A0A444V1S1</accession>
<keyword evidence="7" id="KW-1185">Reference proteome</keyword>
<protein>
    <recommendedName>
        <fullName evidence="8">G-protein coupled receptors family 1 profile domain-containing protein</fullName>
    </recommendedName>
</protein>
<keyword evidence="2" id="KW-0297">G-protein coupled receptor</keyword>
<gene>
    <name evidence="6" type="ORF">EOD39_18049</name>
</gene>
<sequence length="298" mass="34373">MRGLGLNTVIFTSVVMCLQGKEKKIKKNIVGFILGITICNIVNMSLWPLMIDWHSHRMWRLGLTFCEIMVNIKQITSTLSFCYVSFISFSIYIDIVCGWKIVNHKLFLAFELLSPLLPVFIEELSEHLLGMKNGHYDSVNHTCFTNLNDKTIKIRMLMKISVFLPLTMYFYIHILHTVFKSARRTHRNQDTNIRLTKIFSAIFLITLAVHTPEGVLPFITDQSECFETAAEFLIDLPVFTSPIILCCMNKELRVQCLKCLCWKPFALIKSRNELVHAIAVCHIPHNVSQEDCKTEVKL</sequence>
<dbReference type="Gene3D" id="1.20.1070.10">
    <property type="entry name" value="Rhodopsin 7-helix transmembrane proteins"/>
    <property type="match status" value="1"/>
</dbReference>
<dbReference type="SUPFAM" id="SSF81321">
    <property type="entry name" value="Family A G protein-coupled receptor-like"/>
    <property type="match status" value="1"/>
</dbReference>
<feature type="transmembrane region" description="Helical" evidence="5">
    <location>
        <begin position="71"/>
        <end position="93"/>
    </location>
</feature>
<keyword evidence="4" id="KW-0807">Transducer</keyword>
<dbReference type="AlphaFoldDB" id="A0A444V1S1"/>
<feature type="transmembrane region" description="Helical" evidence="5">
    <location>
        <begin position="156"/>
        <end position="179"/>
    </location>
</feature>
<dbReference type="GO" id="GO:0016020">
    <property type="term" value="C:membrane"/>
    <property type="evidence" value="ECO:0007669"/>
    <property type="project" value="UniProtKB-SubCell"/>
</dbReference>
<name>A0A444V1S1_ACIRT</name>
<dbReference type="PANTHER" id="PTHR24240">
    <property type="entry name" value="OPSIN"/>
    <property type="match status" value="1"/>
</dbReference>
<evidence type="ECO:0000313" key="6">
    <source>
        <dbReference type="EMBL" id="RXM94383.1"/>
    </source>
</evidence>
<evidence type="ECO:0000256" key="4">
    <source>
        <dbReference type="ARBA" id="ARBA00023224"/>
    </source>
</evidence>
<keyword evidence="3" id="KW-0675">Receptor</keyword>
<organism evidence="6 7">
    <name type="scientific">Acipenser ruthenus</name>
    <name type="common">Sterlet sturgeon</name>
    <dbReference type="NCBI Taxonomy" id="7906"/>
    <lineage>
        <taxon>Eukaryota</taxon>
        <taxon>Metazoa</taxon>
        <taxon>Chordata</taxon>
        <taxon>Craniata</taxon>
        <taxon>Vertebrata</taxon>
        <taxon>Euteleostomi</taxon>
        <taxon>Actinopterygii</taxon>
        <taxon>Chondrostei</taxon>
        <taxon>Acipenseriformes</taxon>
        <taxon>Acipenseridae</taxon>
        <taxon>Acipenser</taxon>
    </lineage>
</organism>
<evidence type="ECO:0000313" key="7">
    <source>
        <dbReference type="Proteomes" id="UP000289886"/>
    </source>
</evidence>
<reference evidence="6 7" key="1">
    <citation type="submission" date="2019-01" db="EMBL/GenBank/DDBJ databases">
        <title>Draft Genome and Complete Hox-Cluster Characterization of the Sterlet Sturgeon (Acipenser ruthenus).</title>
        <authorList>
            <person name="Wei Q."/>
        </authorList>
    </citation>
    <scope>NUCLEOTIDE SEQUENCE [LARGE SCALE GENOMIC DNA]</scope>
    <source>
        <strain evidence="6">WHYD16114868_AA</strain>
        <tissue evidence="6">Blood</tissue>
    </source>
</reference>
<dbReference type="InterPro" id="IPR050125">
    <property type="entry name" value="GPCR_opsins"/>
</dbReference>
<dbReference type="EMBL" id="SCEB01003438">
    <property type="protein sequence ID" value="RXM94383.1"/>
    <property type="molecule type" value="Genomic_DNA"/>
</dbReference>
<feature type="transmembrane region" description="Helical" evidence="5">
    <location>
        <begin position="29"/>
        <end position="51"/>
    </location>
</feature>
<evidence type="ECO:0000256" key="5">
    <source>
        <dbReference type="SAM" id="Phobius"/>
    </source>
</evidence>
<evidence type="ECO:0008006" key="8">
    <source>
        <dbReference type="Google" id="ProtNLM"/>
    </source>
</evidence>
<evidence type="ECO:0000256" key="3">
    <source>
        <dbReference type="ARBA" id="ARBA00023170"/>
    </source>
</evidence>
<keyword evidence="5" id="KW-0812">Transmembrane</keyword>
<evidence type="ECO:0000256" key="1">
    <source>
        <dbReference type="ARBA" id="ARBA00004141"/>
    </source>
</evidence>
<dbReference type="Proteomes" id="UP000289886">
    <property type="component" value="Unassembled WGS sequence"/>
</dbReference>
<keyword evidence="5" id="KW-1133">Transmembrane helix</keyword>